<sequence>MALRGAPANGGVLLGSHVFLGTQGQPLRQETSDCEQWGKVFFFLIFGLPFAHELQPDFAR</sequence>
<protein>
    <submittedName>
        <fullName evidence="1">Uncharacterized protein</fullName>
    </submittedName>
</protein>
<dbReference type="InParanoid" id="G3HFX6"/>
<evidence type="ECO:0000313" key="2">
    <source>
        <dbReference type="Proteomes" id="UP000001075"/>
    </source>
</evidence>
<dbReference type="AlphaFoldDB" id="G3HFX6"/>
<dbReference type="Proteomes" id="UP000001075">
    <property type="component" value="Unassembled WGS sequence"/>
</dbReference>
<organism evidence="1 2">
    <name type="scientific">Cricetulus griseus</name>
    <name type="common">Chinese hamster</name>
    <name type="synonym">Cricetulus barabensis griseus</name>
    <dbReference type="NCBI Taxonomy" id="10029"/>
    <lineage>
        <taxon>Eukaryota</taxon>
        <taxon>Metazoa</taxon>
        <taxon>Chordata</taxon>
        <taxon>Craniata</taxon>
        <taxon>Vertebrata</taxon>
        <taxon>Euteleostomi</taxon>
        <taxon>Mammalia</taxon>
        <taxon>Eutheria</taxon>
        <taxon>Euarchontoglires</taxon>
        <taxon>Glires</taxon>
        <taxon>Rodentia</taxon>
        <taxon>Myomorpha</taxon>
        <taxon>Muroidea</taxon>
        <taxon>Cricetidae</taxon>
        <taxon>Cricetinae</taxon>
        <taxon>Cricetulus</taxon>
    </lineage>
</organism>
<evidence type="ECO:0000313" key="1">
    <source>
        <dbReference type="EMBL" id="EGV91826.1"/>
    </source>
</evidence>
<proteinExistence type="predicted"/>
<accession>G3HFX6</accession>
<gene>
    <name evidence="1" type="ORF">I79_009493</name>
</gene>
<reference evidence="2" key="1">
    <citation type="journal article" date="2011" name="Nat. Biotechnol.">
        <title>The genomic sequence of the Chinese hamster ovary (CHO)-K1 cell line.</title>
        <authorList>
            <person name="Xu X."/>
            <person name="Nagarajan H."/>
            <person name="Lewis N.E."/>
            <person name="Pan S."/>
            <person name="Cai Z."/>
            <person name="Liu X."/>
            <person name="Chen W."/>
            <person name="Xie M."/>
            <person name="Wang W."/>
            <person name="Hammond S."/>
            <person name="Andersen M.R."/>
            <person name="Neff N."/>
            <person name="Passarelli B."/>
            <person name="Koh W."/>
            <person name="Fan H.C."/>
            <person name="Wang J."/>
            <person name="Gui Y."/>
            <person name="Lee K.H."/>
            <person name="Betenbaugh M.J."/>
            <person name="Quake S.R."/>
            <person name="Famili I."/>
            <person name="Palsson B.O."/>
            <person name="Wang J."/>
        </authorList>
    </citation>
    <scope>NUCLEOTIDE SEQUENCE [LARGE SCALE GENOMIC DNA]</scope>
    <source>
        <strain evidence="2">CHO K1 cell line</strain>
    </source>
</reference>
<name>G3HFX6_CRIGR</name>
<dbReference type="EMBL" id="JH000339">
    <property type="protein sequence ID" value="EGV91826.1"/>
    <property type="molecule type" value="Genomic_DNA"/>
</dbReference>